<dbReference type="InterPro" id="IPR009614">
    <property type="entry name" value="YoeB_toxin"/>
</dbReference>
<evidence type="ECO:0000313" key="2">
    <source>
        <dbReference type="Proteomes" id="UP000548632"/>
    </source>
</evidence>
<organism evidence="1 2">
    <name type="scientific">Thiospirillum jenense</name>
    <dbReference type="NCBI Taxonomy" id="1653858"/>
    <lineage>
        <taxon>Bacteria</taxon>
        <taxon>Pseudomonadati</taxon>
        <taxon>Pseudomonadota</taxon>
        <taxon>Gammaproteobacteria</taxon>
        <taxon>Chromatiales</taxon>
        <taxon>Chromatiaceae</taxon>
        <taxon>Thiospirillum</taxon>
    </lineage>
</organism>
<comment type="caution">
    <text evidence="1">The sequence shown here is derived from an EMBL/GenBank/DDBJ whole genome shotgun (WGS) entry which is preliminary data.</text>
</comment>
<accession>A0A839HI78</accession>
<dbReference type="Gene3D" id="3.30.2310.20">
    <property type="entry name" value="RelE-like"/>
    <property type="match status" value="1"/>
</dbReference>
<dbReference type="RefSeq" id="WP_182584080.1">
    <property type="nucleotide sequence ID" value="NZ_JABVCQ010000019.1"/>
</dbReference>
<dbReference type="EMBL" id="JABVCQ010000019">
    <property type="protein sequence ID" value="MBB1126449.1"/>
    <property type="molecule type" value="Genomic_DNA"/>
</dbReference>
<dbReference type="InterPro" id="IPR035093">
    <property type="entry name" value="RelE/ParE_toxin_dom_sf"/>
</dbReference>
<gene>
    <name evidence="1" type="ORF">HUK38_09405</name>
</gene>
<dbReference type="GO" id="GO:0004519">
    <property type="term" value="F:endonuclease activity"/>
    <property type="evidence" value="ECO:0007669"/>
    <property type="project" value="InterPro"/>
</dbReference>
<dbReference type="GO" id="GO:0006401">
    <property type="term" value="P:RNA catabolic process"/>
    <property type="evidence" value="ECO:0007669"/>
    <property type="project" value="InterPro"/>
</dbReference>
<dbReference type="AlphaFoldDB" id="A0A839HI78"/>
<sequence>MKRIVFEQEAFADFTNWSTQDKKVYKRIVTLITDVLRQPIHFS</sequence>
<proteinExistence type="predicted"/>
<reference evidence="1 2" key="1">
    <citation type="journal article" date="2020" name="Arch. Microbiol.">
        <title>The genome sequence of the giant phototrophic gammaproteobacterium Thiospirillum jenense gives insight into its physiological properties and phylogenetic relationships.</title>
        <authorList>
            <person name="Imhoff J.F."/>
            <person name="Meyer T.E."/>
            <person name="Kyndt J.A."/>
        </authorList>
    </citation>
    <scope>NUCLEOTIDE SEQUENCE [LARGE SCALE GENOMIC DNA]</scope>
    <source>
        <strain evidence="1 2">DSM 216</strain>
    </source>
</reference>
<dbReference type="Pfam" id="PF06769">
    <property type="entry name" value="YoeB_toxin"/>
    <property type="match status" value="1"/>
</dbReference>
<keyword evidence="2" id="KW-1185">Reference proteome</keyword>
<name>A0A839HI78_9GAMM</name>
<dbReference type="Proteomes" id="UP000548632">
    <property type="component" value="Unassembled WGS sequence"/>
</dbReference>
<evidence type="ECO:0000313" key="1">
    <source>
        <dbReference type="EMBL" id="MBB1126449.1"/>
    </source>
</evidence>
<protein>
    <submittedName>
        <fullName evidence="1">Type II toxin-antitoxin system YoeB family toxin</fullName>
    </submittedName>
</protein>